<dbReference type="Pfam" id="PF26639">
    <property type="entry name" value="Het-6_barrel"/>
    <property type="match status" value="1"/>
</dbReference>
<dbReference type="Gene3D" id="3.20.20.70">
    <property type="entry name" value="Aldolase class I"/>
    <property type="match status" value="1"/>
</dbReference>
<keyword evidence="5" id="KW-0560">Oxidoreductase</keyword>
<evidence type="ECO:0000256" key="1">
    <source>
        <dbReference type="ARBA" id="ARBA00001917"/>
    </source>
</evidence>
<dbReference type="InterPro" id="IPR001155">
    <property type="entry name" value="OxRdtase_FMN_N"/>
</dbReference>
<dbReference type="AlphaFoldDB" id="A0A139HUA7"/>
<protein>
    <recommendedName>
        <fullName evidence="10">Heterokaryon incompatibility domain-containing protein</fullName>
    </recommendedName>
</protein>
<gene>
    <name evidence="8" type="ORF">AC578_1349</name>
</gene>
<evidence type="ECO:0000256" key="3">
    <source>
        <dbReference type="ARBA" id="ARBA00022643"/>
    </source>
</evidence>
<reference evidence="8 9" key="1">
    <citation type="submission" date="2015-07" db="EMBL/GenBank/DDBJ databases">
        <title>Comparative genomics of the Sigatoka disease complex on banana suggests a link between parallel evolutionary changes in Pseudocercospora fijiensis and Pseudocercospora eumusae and increased virulence on the banana host.</title>
        <authorList>
            <person name="Chang T.-C."/>
            <person name="Salvucci A."/>
            <person name="Crous P.W."/>
            <person name="Stergiopoulos I."/>
        </authorList>
    </citation>
    <scope>NUCLEOTIDE SEQUENCE [LARGE SCALE GENOMIC DNA]</scope>
    <source>
        <strain evidence="8 9">CBS 114824</strain>
    </source>
</reference>
<accession>A0A139HUA7</accession>
<sequence>MSSQEPKYRYRNITNVDNGIRLVRLQPARPTQRISIMLEHSWLSRPEDGQKGHPPYAALSYTWGTSRQAKSILCDGRLLHVTETLHEALKRFRDQDHVITLWIDQICINQKNVPERNRQVRMMGRIFTGARRVLVWLGHDYGNSDKGMQLAEQLAAYCKRHRRSSFELHRTASNDLPQRGSERLTALSAILRRPWWLRTWVVQEVVLNPEVELVVGNKSISWDDLEVVIDLLEGPPSQDWLLDPTLSAWELPFSRINRIRKRLQQRSINNSNAMFQDASTSILEEPTELYQDTVVKDSRIDLLDLLLMSRNLEANDPSDKVYALVGLSNYELEPDYNQSTHGVFNEFARHTVGEATNIALTDEGRGKIHAKKPEAHKALVLLACAGCHNKLADLHSWAPDWTATLMSRPLVYDDRFCTGGDELEIDWDMDRGLVLCGKLFDTVHVAGTTNLAYEPDPTVANILIDKWWREAKTIAHQRAVHSPGMSQQSFETQYVINRIAEHGYYKGTNSIWTHAGSERRRSLLDEYDLGQHERDHDPQQTMTLGPTRGRVFFTTTTGYIGLAPHGTVEGDLVYIVLGSSVPYILRPRRGTDEQGFTLIGEAYVQGIMNGEALEINSWSFGDISIREKPAFTADHHKNLASPAVPYFTPLQDPPAGTALLVDGQKDVPKLFRPLKLRGLTLQNRIMLSPLCQYSAENGHYTMWHKTHIGGIVQRGPGLTCIEATAVTPQGRITPEDSGLWQDSQIGPLKEVVDFAHSQNQKIMIQLAHAGRKASTVAPWLSPGAIASEDIKGWPNEVYAPSAIAWNSQHATPKAMTLDDIAAFKTAFQDSVKRALQAGFDAIEIHNAHGYLLHEFLSPVSNQRSDKYGGTWENRVRLSLEIVEETRAIIPKDMPLFLRISATDWLENVEDIPESWTVDDTLKLAPLLAEKGVDLLDVSTGGTHPDQHPHVGPAYQAPFAIKVKQAVGSKMAVGAVGVIENAKLANDLLEKDGLDLIIVGRGFQKNPGLVFAWGDELGVHVNMPNQIRWGFGGRGKSAGKPVTEVPELIGTP</sequence>
<evidence type="ECO:0008006" key="10">
    <source>
        <dbReference type="Google" id="ProtNLM"/>
    </source>
</evidence>
<keyword evidence="9" id="KW-1185">Reference proteome</keyword>
<dbReference type="Pfam" id="PF00724">
    <property type="entry name" value="Oxidored_FMN"/>
    <property type="match status" value="1"/>
</dbReference>
<organism evidence="8 9">
    <name type="scientific">Pseudocercospora eumusae</name>
    <dbReference type="NCBI Taxonomy" id="321146"/>
    <lineage>
        <taxon>Eukaryota</taxon>
        <taxon>Fungi</taxon>
        <taxon>Dikarya</taxon>
        <taxon>Ascomycota</taxon>
        <taxon>Pezizomycotina</taxon>
        <taxon>Dothideomycetes</taxon>
        <taxon>Dothideomycetidae</taxon>
        <taxon>Mycosphaerellales</taxon>
        <taxon>Mycosphaerellaceae</taxon>
        <taxon>Pseudocercospora</taxon>
    </lineage>
</organism>
<evidence type="ECO:0000313" key="9">
    <source>
        <dbReference type="Proteomes" id="UP000070133"/>
    </source>
</evidence>
<dbReference type="GO" id="GO:0003959">
    <property type="term" value="F:NADPH dehydrogenase activity"/>
    <property type="evidence" value="ECO:0007669"/>
    <property type="project" value="InterPro"/>
</dbReference>
<evidence type="ECO:0000256" key="2">
    <source>
        <dbReference type="ARBA" id="ARBA00022630"/>
    </source>
</evidence>
<proteinExistence type="predicted"/>
<name>A0A139HUA7_9PEZI</name>
<evidence type="ECO:0000259" key="7">
    <source>
        <dbReference type="Pfam" id="PF06985"/>
    </source>
</evidence>
<dbReference type="OrthoDB" id="72788at2759"/>
<dbReference type="PANTHER" id="PTHR43303">
    <property type="entry name" value="NADPH DEHYDROGENASE C23G7.10C-RELATED"/>
    <property type="match status" value="1"/>
</dbReference>
<dbReference type="SUPFAM" id="SSF51395">
    <property type="entry name" value="FMN-linked oxidoreductases"/>
    <property type="match status" value="1"/>
</dbReference>
<dbReference type="InterPro" id="IPR044152">
    <property type="entry name" value="YqjM-like"/>
</dbReference>
<evidence type="ECO:0000259" key="6">
    <source>
        <dbReference type="Pfam" id="PF00724"/>
    </source>
</evidence>
<dbReference type="GO" id="GO:0050661">
    <property type="term" value="F:NADP binding"/>
    <property type="evidence" value="ECO:0007669"/>
    <property type="project" value="InterPro"/>
</dbReference>
<keyword evidence="3" id="KW-0288">FMN</keyword>
<keyword evidence="2" id="KW-0285">Flavoprotein</keyword>
<dbReference type="Proteomes" id="UP000070133">
    <property type="component" value="Unassembled WGS sequence"/>
</dbReference>
<dbReference type="STRING" id="321146.A0A139HUA7"/>
<evidence type="ECO:0000256" key="4">
    <source>
        <dbReference type="ARBA" id="ARBA00022857"/>
    </source>
</evidence>
<dbReference type="InterPro" id="IPR010730">
    <property type="entry name" value="HET"/>
</dbReference>
<comment type="caution">
    <text evidence="8">The sequence shown here is derived from an EMBL/GenBank/DDBJ whole genome shotgun (WGS) entry which is preliminary data.</text>
</comment>
<evidence type="ECO:0000313" key="8">
    <source>
        <dbReference type="EMBL" id="KXT06050.1"/>
    </source>
</evidence>
<comment type="cofactor">
    <cofactor evidence="1">
        <name>FMN</name>
        <dbReference type="ChEBI" id="CHEBI:58210"/>
    </cofactor>
</comment>
<dbReference type="Pfam" id="PF06985">
    <property type="entry name" value="HET"/>
    <property type="match status" value="1"/>
</dbReference>
<keyword evidence="4" id="KW-0521">NADP</keyword>
<feature type="domain" description="NADH:flavin oxidoreductase/NADH oxidase N-terminal" evidence="6">
    <location>
        <begin position="669"/>
        <end position="1010"/>
    </location>
</feature>
<evidence type="ECO:0000256" key="5">
    <source>
        <dbReference type="ARBA" id="ARBA00023002"/>
    </source>
</evidence>
<dbReference type="CDD" id="cd02932">
    <property type="entry name" value="OYE_YqiM_FMN"/>
    <property type="match status" value="1"/>
</dbReference>
<dbReference type="PANTHER" id="PTHR43303:SF4">
    <property type="entry name" value="NADPH DEHYDROGENASE C23G7.10C-RELATED"/>
    <property type="match status" value="1"/>
</dbReference>
<dbReference type="GO" id="GO:0010181">
    <property type="term" value="F:FMN binding"/>
    <property type="evidence" value="ECO:0007669"/>
    <property type="project" value="InterPro"/>
</dbReference>
<dbReference type="EMBL" id="LFZN01000008">
    <property type="protein sequence ID" value="KXT06050.1"/>
    <property type="molecule type" value="Genomic_DNA"/>
</dbReference>
<dbReference type="InterPro" id="IPR013785">
    <property type="entry name" value="Aldolase_TIM"/>
</dbReference>
<feature type="domain" description="Heterokaryon incompatibility" evidence="7">
    <location>
        <begin position="56"/>
        <end position="204"/>
    </location>
</feature>